<organism evidence="2 3">
    <name type="scientific">Batillaria attramentaria</name>
    <dbReference type="NCBI Taxonomy" id="370345"/>
    <lineage>
        <taxon>Eukaryota</taxon>
        <taxon>Metazoa</taxon>
        <taxon>Spiralia</taxon>
        <taxon>Lophotrochozoa</taxon>
        <taxon>Mollusca</taxon>
        <taxon>Gastropoda</taxon>
        <taxon>Caenogastropoda</taxon>
        <taxon>Sorbeoconcha</taxon>
        <taxon>Cerithioidea</taxon>
        <taxon>Batillariidae</taxon>
        <taxon>Batillaria</taxon>
    </lineage>
</organism>
<evidence type="ECO:0000313" key="2">
    <source>
        <dbReference type="EMBL" id="KAK7496953.1"/>
    </source>
</evidence>
<dbReference type="InterPro" id="IPR037175">
    <property type="entry name" value="KFase_sf"/>
</dbReference>
<dbReference type="Pfam" id="PF04199">
    <property type="entry name" value="Cyclase"/>
    <property type="match status" value="1"/>
</dbReference>
<reference evidence="2 3" key="1">
    <citation type="journal article" date="2023" name="Sci. Data">
        <title>Genome assembly of the Korean intertidal mud-creeper Batillaria attramentaria.</title>
        <authorList>
            <person name="Patra A.K."/>
            <person name="Ho P.T."/>
            <person name="Jun S."/>
            <person name="Lee S.J."/>
            <person name="Kim Y."/>
            <person name="Won Y.J."/>
        </authorList>
    </citation>
    <scope>NUCLEOTIDE SEQUENCE [LARGE SCALE GENOMIC DNA]</scope>
    <source>
        <strain evidence="2">Wonlab-2016</strain>
    </source>
</reference>
<keyword evidence="3" id="KW-1185">Reference proteome</keyword>
<name>A0ABD0LCG9_9CAEN</name>
<evidence type="ECO:0000256" key="1">
    <source>
        <dbReference type="ARBA" id="ARBA00007865"/>
    </source>
</evidence>
<dbReference type="EMBL" id="JACVVK020000063">
    <property type="protein sequence ID" value="KAK7496953.1"/>
    <property type="molecule type" value="Genomic_DNA"/>
</dbReference>
<comment type="caution">
    <text evidence="2">The sequence shown here is derived from an EMBL/GenBank/DDBJ whole genome shotgun (WGS) entry which is preliminary data.</text>
</comment>
<evidence type="ECO:0000313" key="3">
    <source>
        <dbReference type="Proteomes" id="UP001519460"/>
    </source>
</evidence>
<dbReference type="AlphaFoldDB" id="A0ABD0LCG9"/>
<protein>
    <submittedName>
        <fullName evidence="2">Uncharacterized protein</fullName>
    </submittedName>
</protein>
<dbReference type="InterPro" id="IPR007325">
    <property type="entry name" value="KFase/CYL"/>
</dbReference>
<dbReference type="Gene3D" id="3.50.30.50">
    <property type="entry name" value="Putative cyclase"/>
    <property type="match status" value="1"/>
</dbReference>
<dbReference type="SUPFAM" id="SSF102198">
    <property type="entry name" value="Putative cyclase"/>
    <property type="match status" value="1"/>
</dbReference>
<sequence length="154" mass="17053">MWERRYGRIPQRAVVLMNSGWDSRYPDPRLVFNTDTPSDRFSFRFPTIHPAAAHFLVTQRDVIVVGVDTASLDPGFSRTFDTHVILGRANVVMLEHVANVGRLPPSGATVVVGLVKLRGGSGGPARVLAIMGDRCDCLVCVKRPRDTRALWTIL</sequence>
<dbReference type="PANTHER" id="PTHR31118">
    <property type="entry name" value="CYCLASE-LIKE PROTEIN 2"/>
    <property type="match status" value="1"/>
</dbReference>
<proteinExistence type="inferred from homology"/>
<accession>A0ABD0LCG9</accession>
<dbReference type="PANTHER" id="PTHR31118:SF12">
    <property type="entry name" value="CYCLASE-LIKE PROTEIN 2"/>
    <property type="match status" value="1"/>
</dbReference>
<gene>
    <name evidence="2" type="ORF">BaRGS_00011933</name>
</gene>
<dbReference type="Proteomes" id="UP001519460">
    <property type="component" value="Unassembled WGS sequence"/>
</dbReference>
<comment type="similarity">
    <text evidence="1">Belongs to the Cyclase 1 superfamily.</text>
</comment>